<dbReference type="AlphaFoldDB" id="A0AAN7GT21"/>
<organism evidence="1 2">
    <name type="scientific">Trapa incisa</name>
    <dbReference type="NCBI Taxonomy" id="236973"/>
    <lineage>
        <taxon>Eukaryota</taxon>
        <taxon>Viridiplantae</taxon>
        <taxon>Streptophyta</taxon>
        <taxon>Embryophyta</taxon>
        <taxon>Tracheophyta</taxon>
        <taxon>Spermatophyta</taxon>
        <taxon>Magnoliopsida</taxon>
        <taxon>eudicotyledons</taxon>
        <taxon>Gunneridae</taxon>
        <taxon>Pentapetalae</taxon>
        <taxon>rosids</taxon>
        <taxon>malvids</taxon>
        <taxon>Myrtales</taxon>
        <taxon>Lythraceae</taxon>
        <taxon>Trapa</taxon>
    </lineage>
</organism>
<dbReference type="Proteomes" id="UP001345219">
    <property type="component" value="Chromosome 1"/>
</dbReference>
<evidence type="ECO:0000313" key="2">
    <source>
        <dbReference type="Proteomes" id="UP001345219"/>
    </source>
</evidence>
<keyword evidence="2" id="KW-1185">Reference proteome</keyword>
<gene>
    <name evidence="1" type="ORF">SAY87_001400</name>
</gene>
<dbReference type="EMBL" id="JAXIOK010000023">
    <property type="protein sequence ID" value="KAK4743399.1"/>
    <property type="molecule type" value="Genomic_DNA"/>
</dbReference>
<reference evidence="1 2" key="1">
    <citation type="journal article" date="2023" name="Hortic Res">
        <title>Pangenome of water caltrop reveals structural variations and asymmetric subgenome divergence after allopolyploidization.</title>
        <authorList>
            <person name="Zhang X."/>
            <person name="Chen Y."/>
            <person name="Wang L."/>
            <person name="Yuan Y."/>
            <person name="Fang M."/>
            <person name="Shi L."/>
            <person name="Lu R."/>
            <person name="Comes H.P."/>
            <person name="Ma Y."/>
            <person name="Chen Y."/>
            <person name="Huang G."/>
            <person name="Zhou Y."/>
            <person name="Zheng Z."/>
            <person name="Qiu Y."/>
        </authorList>
    </citation>
    <scope>NUCLEOTIDE SEQUENCE [LARGE SCALE GENOMIC DNA]</scope>
    <source>
        <tissue evidence="1">Roots</tissue>
    </source>
</reference>
<protein>
    <submittedName>
        <fullName evidence="1">Uncharacterized protein</fullName>
    </submittedName>
</protein>
<name>A0AAN7GT21_9MYRT</name>
<sequence>MKGEEDEHSANRKMMTRQQEMEDFNLKAMDCQALDGSGSFCSEPASSIIDTGALY</sequence>
<comment type="caution">
    <text evidence="1">The sequence shown here is derived from an EMBL/GenBank/DDBJ whole genome shotgun (WGS) entry which is preliminary data.</text>
</comment>
<evidence type="ECO:0000313" key="1">
    <source>
        <dbReference type="EMBL" id="KAK4743399.1"/>
    </source>
</evidence>
<proteinExistence type="predicted"/>
<accession>A0AAN7GT21</accession>